<feature type="region of interest" description="Disordered" evidence="2">
    <location>
        <begin position="25"/>
        <end position="51"/>
    </location>
</feature>
<gene>
    <name evidence="4" type="ORF">GIP_L1_00480</name>
</gene>
<accession>A0JCW9</accession>
<keyword evidence="1" id="KW-0175">Coiled coil</keyword>
<keyword evidence="3" id="KW-0732">Signal</keyword>
<dbReference type="EMBL" id="AC191960">
    <property type="protein sequence ID" value="ABK57034.1"/>
    <property type="molecule type" value="Genomic_DNA"/>
</dbReference>
<feature type="region of interest" description="Disordered" evidence="2">
    <location>
        <begin position="66"/>
        <end position="100"/>
    </location>
</feature>
<organism evidence="4">
    <name type="scientific">Glyptapanteles indiensis</name>
    <name type="common">Parasitoid wasp</name>
    <dbReference type="NCBI Taxonomy" id="92994"/>
    <lineage>
        <taxon>Eukaryota</taxon>
        <taxon>Metazoa</taxon>
        <taxon>Ecdysozoa</taxon>
        <taxon>Arthropoda</taxon>
        <taxon>Hexapoda</taxon>
        <taxon>Insecta</taxon>
        <taxon>Pterygota</taxon>
        <taxon>Neoptera</taxon>
        <taxon>Endopterygota</taxon>
        <taxon>Hymenoptera</taxon>
        <taxon>Apocrita</taxon>
        <taxon>Ichneumonoidea</taxon>
        <taxon>Braconidae</taxon>
        <taxon>Microgastrinae</taxon>
        <taxon>Glyptapanteles</taxon>
    </lineage>
</organism>
<dbReference type="AlphaFoldDB" id="A0JCW9"/>
<feature type="chain" id="PRO_5002625118" evidence="3">
    <location>
        <begin position="21"/>
        <end position="169"/>
    </location>
</feature>
<proteinExistence type="predicted"/>
<evidence type="ECO:0000256" key="1">
    <source>
        <dbReference type="SAM" id="Coils"/>
    </source>
</evidence>
<protein>
    <submittedName>
        <fullName evidence="4">Uncharacterized protein</fullName>
    </submittedName>
</protein>
<sequence>MLLTKAAGVLLVTIVAISCAEPLNDGRSRYQNSVRTEPSNGRSSDDRKPVATDATQFYGSVTVQTGNTFSTDPKSSNMYGSFTQMTDTVHPQPRTPQSSDQQTKQMATLTGLASSNAELISSLETKVSQLTDEINFLRVELSNMKSVTDKVATHLNTIYWKIYRKLNFQ</sequence>
<feature type="signal peptide" evidence="3">
    <location>
        <begin position="1"/>
        <end position="20"/>
    </location>
</feature>
<dbReference type="PROSITE" id="PS51257">
    <property type="entry name" value="PROKAR_LIPOPROTEIN"/>
    <property type="match status" value="1"/>
</dbReference>
<feature type="compositionally biased region" description="Polar residues" evidence="2">
    <location>
        <begin position="29"/>
        <end position="42"/>
    </location>
</feature>
<evidence type="ECO:0000256" key="3">
    <source>
        <dbReference type="SAM" id="SignalP"/>
    </source>
</evidence>
<name>A0JCW9_GLYIN</name>
<evidence type="ECO:0000313" key="4">
    <source>
        <dbReference type="EMBL" id="ABK57034.1"/>
    </source>
</evidence>
<feature type="coiled-coil region" evidence="1">
    <location>
        <begin position="120"/>
        <end position="147"/>
    </location>
</feature>
<reference evidence="4" key="1">
    <citation type="submission" date="2007-01" db="EMBL/GenBank/DDBJ databases">
        <title>Direct Submission.</title>
        <authorList>
            <person name="Desjardins C.A."/>
            <person name="Gundersen-Rindal D.E."/>
            <person name="Hostetler J.B."/>
            <person name="Tallon L.J."/>
            <person name="Utterback T.R."/>
            <person name="Fuester R.W."/>
            <person name="Schatz M.C."/>
            <person name="Pedroni M.J."/>
            <person name="Fadrosh D.W."/>
            <person name="Haas B.J."/>
            <person name="Toms B.S."/>
            <person name="Chen D."/>
            <person name="Nene V."/>
        </authorList>
    </citation>
    <scope>NUCLEOTIDE SEQUENCE</scope>
</reference>
<evidence type="ECO:0000256" key="2">
    <source>
        <dbReference type="SAM" id="MobiDB-lite"/>
    </source>
</evidence>